<dbReference type="PRINTS" id="PR00985">
    <property type="entry name" value="TRNASYNTHLEU"/>
</dbReference>
<feature type="short sequence motif" description="'KMSKS' region" evidence="9">
    <location>
        <begin position="579"/>
        <end position="583"/>
    </location>
</feature>
<dbReference type="eggNOG" id="COG0495">
    <property type="taxonomic scope" value="Bacteria"/>
</dbReference>
<dbReference type="Pfam" id="PF13603">
    <property type="entry name" value="tRNA-synt_1_2"/>
    <property type="match status" value="1"/>
</dbReference>
<dbReference type="InterPro" id="IPR025709">
    <property type="entry name" value="Leu_tRNA-synth_edit"/>
</dbReference>
<evidence type="ECO:0000256" key="7">
    <source>
        <dbReference type="ARBA" id="ARBA00023146"/>
    </source>
</evidence>
<evidence type="ECO:0000256" key="2">
    <source>
        <dbReference type="ARBA" id="ARBA00022490"/>
    </source>
</evidence>
<dbReference type="Gene3D" id="1.10.730.10">
    <property type="entry name" value="Isoleucyl-tRNA Synthetase, Domain 1"/>
    <property type="match status" value="1"/>
</dbReference>
<keyword evidence="2 9" id="KW-0963">Cytoplasm</keyword>
<comment type="catalytic activity">
    <reaction evidence="8 9">
        <text>tRNA(Leu) + L-leucine + ATP = L-leucyl-tRNA(Leu) + AMP + diphosphate</text>
        <dbReference type="Rhea" id="RHEA:11688"/>
        <dbReference type="Rhea" id="RHEA-COMP:9613"/>
        <dbReference type="Rhea" id="RHEA-COMP:9622"/>
        <dbReference type="ChEBI" id="CHEBI:30616"/>
        <dbReference type="ChEBI" id="CHEBI:33019"/>
        <dbReference type="ChEBI" id="CHEBI:57427"/>
        <dbReference type="ChEBI" id="CHEBI:78442"/>
        <dbReference type="ChEBI" id="CHEBI:78494"/>
        <dbReference type="ChEBI" id="CHEBI:456215"/>
        <dbReference type="EC" id="6.1.1.4"/>
    </reaction>
</comment>
<dbReference type="EMBL" id="CU466930">
    <property type="protein sequence ID" value="CAO80972.1"/>
    <property type="molecule type" value="Genomic_DNA"/>
</dbReference>
<dbReference type="Pfam" id="PF00133">
    <property type="entry name" value="tRNA-synt_1"/>
    <property type="match status" value="1"/>
</dbReference>
<evidence type="ECO:0000256" key="4">
    <source>
        <dbReference type="ARBA" id="ARBA00022741"/>
    </source>
</evidence>
<dbReference type="PANTHER" id="PTHR43740:SF2">
    <property type="entry name" value="LEUCINE--TRNA LIGASE, MITOCHONDRIAL"/>
    <property type="match status" value="1"/>
</dbReference>
<dbReference type="InterPro" id="IPR001412">
    <property type="entry name" value="aa-tRNA-synth_I_CS"/>
</dbReference>
<dbReference type="KEGG" id="caci:CLOAM1110"/>
<dbReference type="InterPro" id="IPR002300">
    <property type="entry name" value="aa-tRNA-synth_Ia"/>
</dbReference>
<comment type="subcellular location">
    <subcellularLocation>
        <location evidence="9">Cytoplasm</location>
    </subcellularLocation>
</comment>
<dbReference type="PROSITE" id="PS00178">
    <property type="entry name" value="AA_TRNA_LIGASE_I"/>
    <property type="match status" value="1"/>
</dbReference>
<dbReference type="RefSeq" id="WP_015424830.1">
    <property type="nucleotide sequence ID" value="NC_020449.1"/>
</dbReference>
<accession>B0VI01</accession>
<feature type="short sequence motif" description="'HIGH' region" evidence="9">
    <location>
        <begin position="40"/>
        <end position="50"/>
    </location>
</feature>
<comment type="similarity">
    <text evidence="1 9 10">Belongs to the class-I aminoacyl-tRNA synthetase family.</text>
</comment>
<dbReference type="EC" id="6.1.1.4" evidence="9"/>
<dbReference type="InterPro" id="IPR014729">
    <property type="entry name" value="Rossmann-like_a/b/a_fold"/>
</dbReference>
<dbReference type="HAMAP" id="MF_00049_B">
    <property type="entry name" value="Leu_tRNA_synth_B"/>
    <property type="match status" value="1"/>
</dbReference>
<dbReference type="AlphaFoldDB" id="B0VI01"/>
<organism evidence="15 16">
    <name type="scientific">Cloacimonas acidaminovorans (strain Evry)</name>
    <dbReference type="NCBI Taxonomy" id="459349"/>
    <lineage>
        <taxon>Bacteria</taxon>
        <taxon>Pseudomonadati</taxon>
        <taxon>Candidatus Cloacimonadota</taxon>
        <taxon>Candidatus Cloacimonadia</taxon>
        <taxon>Candidatus Cloacimonadales</taxon>
        <taxon>Candidatus Cloacimonadaceae</taxon>
        <taxon>Candidatus Cloacimonas</taxon>
    </lineage>
</organism>
<keyword evidence="4 9" id="KW-0547">Nucleotide-binding</keyword>
<protein>
    <recommendedName>
        <fullName evidence="9">Leucine--tRNA ligase</fullName>
        <ecNumber evidence="9">6.1.1.4</ecNumber>
    </recommendedName>
    <alternativeName>
        <fullName evidence="9">Leucyl-tRNA synthetase</fullName>
        <shortName evidence="9">LeuRS</shortName>
    </alternativeName>
</protein>
<dbReference type="InterPro" id="IPR002302">
    <property type="entry name" value="Leu-tRNA-ligase"/>
</dbReference>
<dbReference type="CDD" id="cd00812">
    <property type="entry name" value="LeuRS_core"/>
    <property type="match status" value="1"/>
</dbReference>
<dbReference type="InterPro" id="IPR009080">
    <property type="entry name" value="tRNAsynth_Ia_anticodon-bd"/>
</dbReference>
<dbReference type="SUPFAM" id="SSF50677">
    <property type="entry name" value="ValRS/IleRS/LeuRS editing domain"/>
    <property type="match status" value="1"/>
</dbReference>
<dbReference type="GO" id="GO:0006429">
    <property type="term" value="P:leucyl-tRNA aminoacylation"/>
    <property type="evidence" value="ECO:0007669"/>
    <property type="project" value="UniProtKB-UniRule"/>
</dbReference>
<dbReference type="SUPFAM" id="SSF47323">
    <property type="entry name" value="Anticodon-binding domain of a subclass of class I aminoacyl-tRNA synthetases"/>
    <property type="match status" value="1"/>
</dbReference>
<evidence type="ECO:0000256" key="10">
    <source>
        <dbReference type="RuleBase" id="RU363035"/>
    </source>
</evidence>
<reference evidence="15 16" key="1">
    <citation type="journal article" date="2008" name="J. Bacteriol.">
        <title>'Candidatus Cloacamonas acidaminovorans': genome sequence reconstruction provides a first glimpse of a new bacterial division.</title>
        <authorList>
            <person name="Pelletier E."/>
            <person name="Kreimeyer A."/>
            <person name="Bocs S."/>
            <person name="Rouy Z."/>
            <person name="Gyapay G."/>
            <person name="Chouari R."/>
            <person name="Riviere D."/>
            <person name="Ganesan A."/>
            <person name="Daegelen P."/>
            <person name="Sghir A."/>
            <person name="Cohen G.N."/>
            <person name="Medigue C."/>
            <person name="Weissenbach J."/>
            <person name="Le Paslier D."/>
        </authorList>
    </citation>
    <scope>NUCLEOTIDE SEQUENCE [LARGE SCALE GENOMIC DNA]</scope>
    <source>
        <strain evidence="16">Evry</strain>
    </source>
</reference>
<feature type="domain" description="Leucyl-tRNA synthetase editing" evidence="14">
    <location>
        <begin position="218"/>
        <end position="404"/>
    </location>
</feature>
<dbReference type="FunFam" id="3.40.50.620:FF:000003">
    <property type="entry name" value="Leucine--tRNA ligase"/>
    <property type="match status" value="1"/>
</dbReference>
<evidence type="ECO:0000256" key="1">
    <source>
        <dbReference type="ARBA" id="ARBA00005594"/>
    </source>
</evidence>
<dbReference type="PANTHER" id="PTHR43740">
    <property type="entry name" value="LEUCYL-TRNA SYNTHETASE"/>
    <property type="match status" value="1"/>
</dbReference>
<dbReference type="STRING" id="459349.CLOAM1110"/>
<evidence type="ECO:0000313" key="15">
    <source>
        <dbReference type="EMBL" id="CAO80972.1"/>
    </source>
</evidence>
<feature type="domain" description="Aminoacyl-tRNA synthetase class Ia" evidence="11">
    <location>
        <begin position="418"/>
        <end position="619"/>
    </location>
</feature>
<dbReference type="OrthoDB" id="9810365at2"/>
<dbReference type="CDD" id="cd07958">
    <property type="entry name" value="Anticodon_Ia_Leu_BEm"/>
    <property type="match status" value="1"/>
</dbReference>
<dbReference type="GO" id="GO:0002161">
    <property type="term" value="F:aminoacyl-tRNA deacylase activity"/>
    <property type="evidence" value="ECO:0007669"/>
    <property type="project" value="InterPro"/>
</dbReference>
<keyword evidence="3 9" id="KW-0436">Ligase</keyword>
<dbReference type="Pfam" id="PF09334">
    <property type="entry name" value="tRNA-synt_1g"/>
    <property type="match status" value="1"/>
</dbReference>
<dbReference type="Pfam" id="PF08264">
    <property type="entry name" value="Anticodon_1"/>
    <property type="match status" value="1"/>
</dbReference>
<dbReference type="FunFam" id="1.10.730.10:FF:000002">
    <property type="entry name" value="Leucine--tRNA ligase"/>
    <property type="match status" value="1"/>
</dbReference>
<dbReference type="Proteomes" id="UP000002019">
    <property type="component" value="Chromosome"/>
</dbReference>
<dbReference type="InterPro" id="IPR013155">
    <property type="entry name" value="M/V/L/I-tRNA-synth_anticd-bd"/>
</dbReference>
<evidence type="ECO:0000256" key="3">
    <source>
        <dbReference type="ARBA" id="ARBA00022598"/>
    </source>
</evidence>
<feature type="domain" description="Methionyl/Leucyl tRNA synthetase" evidence="13">
    <location>
        <begin position="34"/>
        <end position="178"/>
    </location>
</feature>
<evidence type="ECO:0000256" key="8">
    <source>
        <dbReference type="ARBA" id="ARBA00047469"/>
    </source>
</evidence>
<dbReference type="InterPro" id="IPR015413">
    <property type="entry name" value="Methionyl/Leucyl_tRNA_Synth"/>
</dbReference>
<keyword evidence="6 9" id="KW-0648">Protein biosynthesis</keyword>
<evidence type="ECO:0000259" key="13">
    <source>
        <dbReference type="Pfam" id="PF09334"/>
    </source>
</evidence>
<feature type="binding site" evidence="9">
    <location>
        <position position="582"/>
    </location>
    <ligand>
        <name>ATP</name>
        <dbReference type="ChEBI" id="CHEBI:30616"/>
    </ligand>
</feature>
<evidence type="ECO:0000259" key="12">
    <source>
        <dbReference type="Pfam" id="PF08264"/>
    </source>
</evidence>
<evidence type="ECO:0000259" key="14">
    <source>
        <dbReference type="Pfam" id="PF13603"/>
    </source>
</evidence>
<dbReference type="HOGENOM" id="CLU_004427_0_0_0"/>
<dbReference type="GO" id="GO:0005829">
    <property type="term" value="C:cytosol"/>
    <property type="evidence" value="ECO:0007669"/>
    <property type="project" value="TreeGrafter"/>
</dbReference>
<dbReference type="GO" id="GO:0004823">
    <property type="term" value="F:leucine-tRNA ligase activity"/>
    <property type="evidence" value="ECO:0007669"/>
    <property type="project" value="UniProtKB-UniRule"/>
</dbReference>
<name>B0VI01_CLOAI</name>
<keyword evidence="5 9" id="KW-0067">ATP-binding</keyword>
<dbReference type="Gene3D" id="3.40.50.620">
    <property type="entry name" value="HUPs"/>
    <property type="match status" value="2"/>
</dbReference>
<proteinExistence type="inferred from homology"/>
<feature type="domain" description="Methionyl/Valyl/Leucyl/Isoleucyl-tRNA synthetase anticodon-binding" evidence="12">
    <location>
        <begin position="678"/>
        <end position="786"/>
    </location>
</feature>
<dbReference type="NCBIfam" id="TIGR00396">
    <property type="entry name" value="leuS_bact"/>
    <property type="match status" value="1"/>
</dbReference>
<dbReference type="Gene3D" id="3.10.20.590">
    <property type="match status" value="1"/>
</dbReference>
<dbReference type="GO" id="GO:0005524">
    <property type="term" value="F:ATP binding"/>
    <property type="evidence" value="ECO:0007669"/>
    <property type="project" value="UniProtKB-UniRule"/>
</dbReference>
<evidence type="ECO:0000256" key="9">
    <source>
        <dbReference type="HAMAP-Rule" id="MF_00049"/>
    </source>
</evidence>
<evidence type="ECO:0000259" key="11">
    <source>
        <dbReference type="Pfam" id="PF00133"/>
    </source>
</evidence>
<dbReference type="InterPro" id="IPR009008">
    <property type="entry name" value="Val/Leu/Ile-tRNA-synth_edit"/>
</dbReference>
<evidence type="ECO:0000256" key="6">
    <source>
        <dbReference type="ARBA" id="ARBA00022917"/>
    </source>
</evidence>
<dbReference type="SUPFAM" id="SSF52374">
    <property type="entry name" value="Nucleotidylyl transferase"/>
    <property type="match status" value="1"/>
</dbReference>
<keyword evidence="7 9" id="KW-0030">Aminoacyl-tRNA synthetase</keyword>
<dbReference type="FunFam" id="3.40.50.620:FF:000100">
    <property type="entry name" value="probable leucine--tRNA ligase, mitochondrial"/>
    <property type="match status" value="1"/>
</dbReference>
<evidence type="ECO:0000256" key="5">
    <source>
        <dbReference type="ARBA" id="ARBA00022840"/>
    </source>
</evidence>
<sequence>MEYRFSEIEKKWQNIWRERGIFNAPDTSSKPKYYVLSMFPYPSGVLHIGHISNYSIGDVISRLKMMEGYNVMQPIGYDAFGMPAENFAIEHNSHPRLTTEENIAAMRIQFDSMGFGFDWSREISTCRPEYYRWGQYLFKKLYEKGLVYRKKGFQNWCEQCQTVLANEQVVDGHCWRCGNIVEQKELEQWYFKITEYAEELLDFSQVIDWPERVITMQKNWIGRSEGAKIDFILEGTNAKIPIFTTRPDTIYGVTFMALPPEHPLVQQWLREEPDNKELQDFCHKVINEDKVMRSSEETIKEGIFSGRYAINPFNGDRIQIWITNYVLMDYGMGAVMAVPVHDQRDFEFAKKYNIPIKIVIQKPDMSLKIEEMQEAYIEPGIMTNSDKFNGMDSEEAKMAITDWAMENGWGEKTVSYRLRDWCISRQRYWGNPIPVIHCPHCGIVLVPDEDLPVKLPDNVQVGRTTKNPLLSVPEWINVPCPKCGTPAKRETDTMDTFVDSSWYYARYTDPNNDREPFSKELADYWLPVDQYIGGIEHACMHLLYARFFHKFMRDLGWVNCDEPFARLLTQGMVTKDGAKMSKSKGNVVDPQYIIDRFGADTLRTFLLFASPPEKDVEWSDDGIMGAFRFLNRVWRLVESNLETIKLGLQTGESSEPLSEEIYNLRYETHYAIFRWREDCLERLQFNTAIASCMEFLNAIAKIKEPDKLNSAELKIYAFACVTLPKMLYPFAPHIAEELWQILGNEKMLNECGLPEYEEKYLTRNIVTYVVQVNGKIRGKLEVPIDINTEDLKTKALEIENVQRFLQGLNIKKIIVVPGKMVSIAAGK</sequence>
<keyword evidence="16" id="KW-1185">Reference proteome</keyword>
<gene>
    <name evidence="9 15" type="primary">leuS</name>
    <name evidence="15" type="ordered locus">CLOAM1110</name>
</gene>
<evidence type="ECO:0000313" key="16">
    <source>
        <dbReference type="Proteomes" id="UP000002019"/>
    </source>
</evidence>